<evidence type="ECO:0000256" key="1">
    <source>
        <dbReference type="SAM" id="MobiDB-lite"/>
    </source>
</evidence>
<gene>
    <name evidence="2" type="ORF">ALC62_14557</name>
</gene>
<reference evidence="2 3" key="1">
    <citation type="submission" date="2016-03" db="EMBL/GenBank/DDBJ databases">
        <title>Cyphomyrmex costatus WGS genome.</title>
        <authorList>
            <person name="Nygaard S."/>
            <person name="Hu H."/>
            <person name="Boomsma J."/>
            <person name="Zhang G."/>
        </authorList>
    </citation>
    <scope>NUCLEOTIDE SEQUENCE [LARGE SCALE GENOMIC DNA]</scope>
    <source>
        <strain evidence="2">MS0001</strain>
        <tissue evidence="2">Whole body</tissue>
    </source>
</reference>
<sequence length="193" mass="21355">SLQLIFSSFNDRIFVAVANTSEIVQRQIHNRHAAETLGLHECCFVTSGVRILVTCPEPLSSSFTIIRLISVAAVLLGWVTDSSQTSCRVLGQFGAHFGVGQQSWFVGVRPWGTWTFGHDGRHSGNLAVFRQFPRASVRRNTDDDLAAGSSILQPVPRRLLLLFRCIQRVSMRERTPSADDTPKRAPPAPSRGE</sequence>
<keyword evidence="3" id="KW-1185">Reference proteome</keyword>
<evidence type="ECO:0000313" key="2">
    <source>
        <dbReference type="EMBL" id="KYM94962.1"/>
    </source>
</evidence>
<dbReference type="Proteomes" id="UP000078542">
    <property type="component" value="Unassembled WGS sequence"/>
</dbReference>
<protein>
    <submittedName>
        <fullName evidence="2">Uncharacterized protein</fullName>
    </submittedName>
</protein>
<dbReference type="EMBL" id="KQ978344">
    <property type="protein sequence ID" value="KYM94962.1"/>
    <property type="molecule type" value="Genomic_DNA"/>
</dbReference>
<name>A0A195C2A9_9HYME</name>
<feature type="region of interest" description="Disordered" evidence="1">
    <location>
        <begin position="173"/>
        <end position="193"/>
    </location>
</feature>
<feature type="compositionally biased region" description="Pro residues" evidence="1">
    <location>
        <begin position="184"/>
        <end position="193"/>
    </location>
</feature>
<accession>A0A195C2A9</accession>
<proteinExistence type="predicted"/>
<organism evidence="2 3">
    <name type="scientific">Cyphomyrmex costatus</name>
    <dbReference type="NCBI Taxonomy" id="456900"/>
    <lineage>
        <taxon>Eukaryota</taxon>
        <taxon>Metazoa</taxon>
        <taxon>Ecdysozoa</taxon>
        <taxon>Arthropoda</taxon>
        <taxon>Hexapoda</taxon>
        <taxon>Insecta</taxon>
        <taxon>Pterygota</taxon>
        <taxon>Neoptera</taxon>
        <taxon>Endopterygota</taxon>
        <taxon>Hymenoptera</taxon>
        <taxon>Apocrita</taxon>
        <taxon>Aculeata</taxon>
        <taxon>Formicoidea</taxon>
        <taxon>Formicidae</taxon>
        <taxon>Myrmicinae</taxon>
        <taxon>Cyphomyrmex</taxon>
    </lineage>
</organism>
<feature type="compositionally biased region" description="Basic and acidic residues" evidence="1">
    <location>
        <begin position="173"/>
        <end position="183"/>
    </location>
</feature>
<dbReference type="AlphaFoldDB" id="A0A195C2A9"/>
<evidence type="ECO:0000313" key="3">
    <source>
        <dbReference type="Proteomes" id="UP000078542"/>
    </source>
</evidence>
<feature type="non-terminal residue" evidence="2">
    <location>
        <position position="1"/>
    </location>
</feature>